<proteinExistence type="predicted"/>
<evidence type="ECO:0000313" key="2">
    <source>
        <dbReference type="EMBL" id="TFK39432.1"/>
    </source>
</evidence>
<evidence type="ECO:0000256" key="1">
    <source>
        <dbReference type="SAM" id="MobiDB-lite"/>
    </source>
</evidence>
<evidence type="ECO:0008006" key="4">
    <source>
        <dbReference type="Google" id="ProtNLM"/>
    </source>
</evidence>
<dbReference type="InterPro" id="IPR029063">
    <property type="entry name" value="SAM-dependent_MTases_sf"/>
</dbReference>
<name>A0A5C3M2P8_9AGAR</name>
<dbReference type="Proteomes" id="UP000308652">
    <property type="component" value="Unassembled WGS sequence"/>
</dbReference>
<dbReference type="AlphaFoldDB" id="A0A5C3M2P8"/>
<organism evidence="2 3">
    <name type="scientific">Crucibulum laeve</name>
    <dbReference type="NCBI Taxonomy" id="68775"/>
    <lineage>
        <taxon>Eukaryota</taxon>
        <taxon>Fungi</taxon>
        <taxon>Dikarya</taxon>
        <taxon>Basidiomycota</taxon>
        <taxon>Agaricomycotina</taxon>
        <taxon>Agaricomycetes</taxon>
        <taxon>Agaricomycetidae</taxon>
        <taxon>Agaricales</taxon>
        <taxon>Agaricineae</taxon>
        <taxon>Nidulariaceae</taxon>
        <taxon>Crucibulum</taxon>
    </lineage>
</organism>
<gene>
    <name evidence="2" type="ORF">BDQ12DRAFT_603609</name>
</gene>
<dbReference type="InterPro" id="IPR019410">
    <property type="entry name" value="Methyltransf_16"/>
</dbReference>
<feature type="compositionally biased region" description="Basic residues" evidence="1">
    <location>
        <begin position="89"/>
        <end position="101"/>
    </location>
</feature>
<keyword evidence="3" id="KW-1185">Reference proteome</keyword>
<dbReference type="GO" id="GO:0032991">
    <property type="term" value="C:protein-containing complex"/>
    <property type="evidence" value="ECO:0007669"/>
    <property type="project" value="TreeGrafter"/>
</dbReference>
<feature type="region of interest" description="Disordered" evidence="1">
    <location>
        <begin position="75"/>
        <end position="101"/>
    </location>
</feature>
<dbReference type="EMBL" id="ML213599">
    <property type="protein sequence ID" value="TFK39432.1"/>
    <property type="molecule type" value="Genomic_DNA"/>
</dbReference>
<accession>A0A5C3M2P8</accession>
<dbReference type="PANTHER" id="PTHR14614:SF109">
    <property type="entry name" value="RIBOSOMAL LYSINE N-METHYLTRANSFERASE 5"/>
    <property type="match status" value="1"/>
</dbReference>
<protein>
    <recommendedName>
        <fullName evidence="4">Methyltransferase-domain-containing protein</fullName>
    </recommendedName>
</protein>
<dbReference type="Pfam" id="PF10294">
    <property type="entry name" value="Methyltransf_16"/>
    <property type="match status" value="2"/>
</dbReference>
<dbReference type="Gene3D" id="3.40.50.150">
    <property type="entry name" value="Vaccinia Virus protein VP39"/>
    <property type="match status" value="1"/>
</dbReference>
<evidence type="ECO:0000313" key="3">
    <source>
        <dbReference type="Proteomes" id="UP000308652"/>
    </source>
</evidence>
<dbReference type="SUPFAM" id="SSF53335">
    <property type="entry name" value="S-adenosyl-L-methionine-dependent methyltransferases"/>
    <property type="match status" value="1"/>
</dbReference>
<dbReference type="GO" id="GO:0005829">
    <property type="term" value="C:cytosol"/>
    <property type="evidence" value="ECO:0007669"/>
    <property type="project" value="TreeGrafter"/>
</dbReference>
<feature type="compositionally biased region" description="Low complexity" evidence="1">
    <location>
        <begin position="79"/>
        <end position="88"/>
    </location>
</feature>
<dbReference type="OrthoDB" id="2529286at2759"/>
<dbReference type="PANTHER" id="PTHR14614">
    <property type="entry name" value="HEPATOCELLULAR CARCINOMA-ASSOCIATED ANTIGEN"/>
    <property type="match status" value="1"/>
</dbReference>
<reference evidence="2 3" key="1">
    <citation type="journal article" date="2019" name="Nat. Ecol. Evol.">
        <title>Megaphylogeny resolves global patterns of mushroom evolution.</title>
        <authorList>
            <person name="Varga T."/>
            <person name="Krizsan K."/>
            <person name="Foldi C."/>
            <person name="Dima B."/>
            <person name="Sanchez-Garcia M."/>
            <person name="Sanchez-Ramirez S."/>
            <person name="Szollosi G.J."/>
            <person name="Szarkandi J.G."/>
            <person name="Papp V."/>
            <person name="Albert L."/>
            <person name="Andreopoulos W."/>
            <person name="Angelini C."/>
            <person name="Antonin V."/>
            <person name="Barry K.W."/>
            <person name="Bougher N.L."/>
            <person name="Buchanan P."/>
            <person name="Buyck B."/>
            <person name="Bense V."/>
            <person name="Catcheside P."/>
            <person name="Chovatia M."/>
            <person name="Cooper J."/>
            <person name="Damon W."/>
            <person name="Desjardin D."/>
            <person name="Finy P."/>
            <person name="Geml J."/>
            <person name="Haridas S."/>
            <person name="Hughes K."/>
            <person name="Justo A."/>
            <person name="Karasinski D."/>
            <person name="Kautmanova I."/>
            <person name="Kiss B."/>
            <person name="Kocsube S."/>
            <person name="Kotiranta H."/>
            <person name="LaButti K.M."/>
            <person name="Lechner B.E."/>
            <person name="Liimatainen K."/>
            <person name="Lipzen A."/>
            <person name="Lukacs Z."/>
            <person name="Mihaltcheva S."/>
            <person name="Morgado L.N."/>
            <person name="Niskanen T."/>
            <person name="Noordeloos M.E."/>
            <person name="Ohm R.A."/>
            <person name="Ortiz-Santana B."/>
            <person name="Ovrebo C."/>
            <person name="Racz N."/>
            <person name="Riley R."/>
            <person name="Savchenko A."/>
            <person name="Shiryaev A."/>
            <person name="Soop K."/>
            <person name="Spirin V."/>
            <person name="Szebenyi C."/>
            <person name="Tomsovsky M."/>
            <person name="Tulloss R.E."/>
            <person name="Uehling J."/>
            <person name="Grigoriev I.V."/>
            <person name="Vagvolgyi C."/>
            <person name="Papp T."/>
            <person name="Martin F.M."/>
            <person name="Miettinen O."/>
            <person name="Hibbett D.S."/>
            <person name="Nagy L.G."/>
        </authorList>
    </citation>
    <scope>NUCLEOTIDE SEQUENCE [LARGE SCALE GENOMIC DNA]</scope>
    <source>
        <strain evidence="2 3">CBS 166.37</strain>
    </source>
</reference>
<sequence>MDNISEQQPIKLGPIRIPIDSDLVTDADEEIFLLYSNLQSTNSHIDSSGNFRGLGHVDSRQDTLSIKFELKGSVTPDGSYSSSAGSNSKRGKQASKKGKIKKKDKTVEIELVQDKTALRSRKGDTGSVVWKASIDFAQLILQQIYTCSSYSLLDPELLKKSHVLELGSGTGLLLLALSSYVGHYTATDIEPLTPLIRKNVSLNFPGWPTLAPGAPGSNVSVAALDWQELQASSPAQRLKNYTFSAPPSCSSLSSPNSTDPPGPLPIDLLLIVDCIYHPALLPSLLTTIAHLTTPGHTSVLVVSELRAEDVMREFLEGWLGMEGGWVVRRVGNSSEGEGEKKTALGNPYVMWTGWREAA</sequence>
<dbReference type="GO" id="GO:0008757">
    <property type="term" value="F:S-adenosylmethionine-dependent methyltransferase activity"/>
    <property type="evidence" value="ECO:0007669"/>
    <property type="project" value="UniProtKB-ARBA"/>
</dbReference>
<dbReference type="STRING" id="68775.A0A5C3M2P8"/>